<reference evidence="1" key="1">
    <citation type="submission" date="2021-06" db="EMBL/GenBank/DDBJ databases">
        <authorList>
            <person name="Kallberg Y."/>
            <person name="Tangrot J."/>
            <person name="Rosling A."/>
        </authorList>
    </citation>
    <scope>NUCLEOTIDE SEQUENCE</scope>
    <source>
        <strain evidence="1">28 12/20/2015</strain>
    </source>
</reference>
<evidence type="ECO:0000313" key="2">
    <source>
        <dbReference type="Proteomes" id="UP000789366"/>
    </source>
</evidence>
<name>A0ACA9Q304_9GLOM</name>
<protein>
    <submittedName>
        <fullName evidence="1">7096_t:CDS:1</fullName>
    </submittedName>
</protein>
<evidence type="ECO:0000313" key="1">
    <source>
        <dbReference type="EMBL" id="CAG8732274.1"/>
    </source>
</evidence>
<keyword evidence="2" id="KW-1185">Reference proteome</keyword>
<accession>A0ACA9Q304</accession>
<gene>
    <name evidence="1" type="ORF">SPELUC_LOCUS13198</name>
</gene>
<dbReference type="Proteomes" id="UP000789366">
    <property type="component" value="Unassembled WGS sequence"/>
</dbReference>
<comment type="caution">
    <text evidence="1">The sequence shown here is derived from an EMBL/GenBank/DDBJ whole genome shotgun (WGS) entry which is preliminary data.</text>
</comment>
<proteinExistence type="predicted"/>
<organism evidence="1 2">
    <name type="scientific">Cetraspora pellucida</name>
    <dbReference type="NCBI Taxonomy" id="1433469"/>
    <lineage>
        <taxon>Eukaryota</taxon>
        <taxon>Fungi</taxon>
        <taxon>Fungi incertae sedis</taxon>
        <taxon>Mucoromycota</taxon>
        <taxon>Glomeromycotina</taxon>
        <taxon>Glomeromycetes</taxon>
        <taxon>Diversisporales</taxon>
        <taxon>Gigasporaceae</taxon>
        <taxon>Cetraspora</taxon>
    </lineage>
</organism>
<sequence length="384" mass="43297">TEKSPGIPSLWPFKNQLLNEIDQQKRKIEDEKQRQKKARNALFNKNRNLNFSSLAEDASKRDVAFESDPNNAKEVEDETSTAIDAVAIGHKDNSHKTYYKEFQKVIEAADVILEILDARDPLGYRTKQIEKMIDDLVPRENVMQWLEDLRKEYPTVAFRSSTQTQRNSLGHASTSTISDNNLQHCSECLGADALINLLKNYSRSYNIKTSIAVGVIGYPNVGKSSVINSLKRSKVCGVGATPGLTKHAQEIHLDKNIKLLDSPGIVFARNQGDDKYSEILLKNCVKIELSDNTISPVVLIVFRYSPQQLMNKYNVPMFKDANDFLIHVARQRGKLKRGGIPDIEATARIVLQDWNSGKISYYTMPPTSTEDPIAVDSKIVQWSE</sequence>
<feature type="non-terminal residue" evidence="1">
    <location>
        <position position="384"/>
    </location>
</feature>
<dbReference type="EMBL" id="CAJVPW010033910">
    <property type="protein sequence ID" value="CAG8732274.1"/>
    <property type="molecule type" value="Genomic_DNA"/>
</dbReference>
<feature type="non-terminal residue" evidence="1">
    <location>
        <position position="1"/>
    </location>
</feature>